<dbReference type="InterPro" id="IPR013022">
    <property type="entry name" value="Xyl_isomerase-like_TIM-brl"/>
</dbReference>
<dbReference type="SUPFAM" id="SSF51658">
    <property type="entry name" value="Xylose isomerase-like"/>
    <property type="match status" value="1"/>
</dbReference>
<dbReference type="InterPro" id="IPR036237">
    <property type="entry name" value="Xyl_isomerase-like_sf"/>
</dbReference>
<dbReference type="Pfam" id="PF01261">
    <property type="entry name" value="AP_endonuc_2"/>
    <property type="match status" value="1"/>
</dbReference>
<dbReference type="PANTHER" id="PTHR12110">
    <property type="entry name" value="HYDROXYPYRUVATE ISOMERASE"/>
    <property type="match status" value="1"/>
</dbReference>
<name>A0ABM9ICW1_9BACT</name>
<dbReference type="Gene3D" id="3.20.20.150">
    <property type="entry name" value="Divalent-metal-dependent TIM barrel enzymes"/>
    <property type="match status" value="1"/>
</dbReference>
<dbReference type="InterPro" id="IPR050312">
    <property type="entry name" value="IolE/XylAMocC-like"/>
</dbReference>
<dbReference type="Proteomes" id="UP001161497">
    <property type="component" value="Chromosome"/>
</dbReference>
<proteinExistence type="predicted"/>
<feature type="domain" description="Xylose isomerase-like TIM barrel" evidence="1">
    <location>
        <begin position="30"/>
        <end position="276"/>
    </location>
</feature>
<protein>
    <submittedName>
        <fullName evidence="2">Sugar phosphate isomerase/epimerase</fullName>
    </submittedName>
</protein>
<dbReference type="PANTHER" id="PTHR12110:SF21">
    <property type="entry name" value="XYLOSE ISOMERASE-LIKE TIM BARREL DOMAIN-CONTAINING PROTEIN"/>
    <property type="match status" value="1"/>
</dbReference>
<sequence>MPGSQKGCMRLGISTSVFCDRPIFEALPLIAKEKFEVVEIWSSPDSQLQYTHFDVRNLKELEELKTQLAAFNLKAISLHSPFYPSFDLSHPDPSIQEESINVTVAAAKALKEIGGEILVVHPSGVEKNQFSELTEENKRLELIRKNIGIIYQYTHKLGVILALETLLPQFLGSNLDFLFHLVSSFPEDVGICFDTGHVLLNHQADIDLQYKKIAKRVVSLHIQDTLGQHDDHLVPGDGIINWQNFIEALEEEKFKGDFLLEINGLSFKDNPEALLQKARLQSLEKIKGKRVKNL</sequence>
<keyword evidence="3" id="KW-1185">Reference proteome</keyword>
<evidence type="ECO:0000259" key="1">
    <source>
        <dbReference type="Pfam" id="PF01261"/>
    </source>
</evidence>
<dbReference type="GO" id="GO:0016853">
    <property type="term" value="F:isomerase activity"/>
    <property type="evidence" value="ECO:0007669"/>
    <property type="project" value="UniProtKB-KW"/>
</dbReference>
<accession>A0ABM9ICW1</accession>
<evidence type="ECO:0000313" key="2">
    <source>
        <dbReference type="EMBL" id="CAI9085497.1"/>
    </source>
</evidence>
<gene>
    <name evidence="2" type="primary">iolE</name>
    <name evidence="2" type="ORF">MFUM_1136</name>
</gene>
<reference evidence="2" key="1">
    <citation type="submission" date="2023-03" db="EMBL/GenBank/DDBJ databases">
        <authorList>
            <person name="Cremers G."/>
            <person name="Picone N."/>
        </authorList>
    </citation>
    <scope>NUCLEOTIDE SEQUENCE</scope>
    <source>
        <strain evidence="2">Sample_alias</strain>
    </source>
</reference>
<organism evidence="2 3">
    <name type="scientific">Candidatus Methylacidiphilum fumarolicum</name>
    <dbReference type="NCBI Taxonomy" id="591154"/>
    <lineage>
        <taxon>Bacteria</taxon>
        <taxon>Pseudomonadati</taxon>
        <taxon>Verrucomicrobiota</taxon>
        <taxon>Methylacidiphilae</taxon>
        <taxon>Methylacidiphilales</taxon>
        <taxon>Methylacidiphilaceae</taxon>
        <taxon>Methylacidiphilum (ex Ratnadevi et al. 2023)</taxon>
    </lineage>
</organism>
<evidence type="ECO:0000313" key="3">
    <source>
        <dbReference type="Proteomes" id="UP001161497"/>
    </source>
</evidence>
<dbReference type="EMBL" id="OX458932">
    <property type="protein sequence ID" value="CAI9085497.1"/>
    <property type="molecule type" value="Genomic_DNA"/>
</dbReference>
<keyword evidence="2" id="KW-0413">Isomerase</keyword>